<feature type="compositionally biased region" description="Polar residues" evidence="1">
    <location>
        <begin position="42"/>
        <end position="52"/>
    </location>
</feature>
<dbReference type="Gramene" id="Vradi01g04920.1">
    <property type="protein sequence ID" value="Vradi01g04920.1"/>
    <property type="gene ID" value="Vradi01g04920"/>
</dbReference>
<dbReference type="PANTHER" id="PTHR31852">
    <property type="entry name" value="LATE EMBRYOGENESIS ABUNDANT (LEA) HYDROXYPROLINE-RICH GLYCOPROTEIN FAMILY"/>
    <property type="match status" value="1"/>
</dbReference>
<organism evidence="3 4">
    <name type="scientific">Vigna radiata var. radiata</name>
    <name type="common">Mung bean</name>
    <name type="synonym">Phaseolus aureus</name>
    <dbReference type="NCBI Taxonomy" id="3916"/>
    <lineage>
        <taxon>Eukaryota</taxon>
        <taxon>Viridiplantae</taxon>
        <taxon>Streptophyta</taxon>
        <taxon>Embryophyta</taxon>
        <taxon>Tracheophyta</taxon>
        <taxon>Spermatophyta</taxon>
        <taxon>Magnoliopsida</taxon>
        <taxon>eudicotyledons</taxon>
        <taxon>Gunneridae</taxon>
        <taxon>Pentapetalae</taxon>
        <taxon>rosids</taxon>
        <taxon>fabids</taxon>
        <taxon>Fabales</taxon>
        <taxon>Fabaceae</taxon>
        <taxon>Papilionoideae</taxon>
        <taxon>50 kb inversion clade</taxon>
        <taxon>NPAAA clade</taxon>
        <taxon>indigoferoid/millettioid clade</taxon>
        <taxon>Phaseoleae</taxon>
        <taxon>Vigna</taxon>
    </lineage>
</organism>
<dbReference type="AlphaFoldDB" id="A0A1S3UW86"/>
<evidence type="ECO:0000256" key="2">
    <source>
        <dbReference type="SAM" id="Phobius"/>
    </source>
</evidence>
<dbReference type="KEGG" id="vra:106769195"/>
<keyword evidence="2" id="KW-0472">Membrane</keyword>
<protein>
    <submittedName>
        <fullName evidence="4">Uncharacterized protein LOC106769195</fullName>
    </submittedName>
</protein>
<dbReference type="InterPro" id="IPR055301">
    <property type="entry name" value="Lea14-like_2"/>
</dbReference>
<keyword evidence="3" id="KW-1185">Reference proteome</keyword>
<dbReference type="RefSeq" id="XP_014510232.1">
    <property type="nucleotide sequence ID" value="XM_014654746.2"/>
</dbReference>
<dbReference type="Proteomes" id="UP000087766">
    <property type="component" value="Chromosome 1"/>
</dbReference>
<evidence type="ECO:0000256" key="1">
    <source>
        <dbReference type="SAM" id="MobiDB-lite"/>
    </source>
</evidence>
<dbReference type="STRING" id="3916.A0A1S3UW86"/>
<gene>
    <name evidence="4" type="primary">LOC106769195</name>
</gene>
<feature type="transmembrane region" description="Helical" evidence="2">
    <location>
        <begin position="108"/>
        <end position="130"/>
    </location>
</feature>
<reference evidence="4" key="2">
    <citation type="submission" date="2025-08" db="UniProtKB">
        <authorList>
            <consortium name="RefSeq"/>
        </authorList>
    </citation>
    <scope>IDENTIFICATION</scope>
    <source>
        <tissue evidence="4">Leaf</tissue>
    </source>
</reference>
<accession>A0A1S3UW86</accession>
<keyword evidence="2" id="KW-0812">Transmembrane</keyword>
<proteinExistence type="predicted"/>
<reference evidence="3" key="1">
    <citation type="journal article" date="2014" name="Nat. Commun.">
        <title>Genome sequence of mungbean and insights into evolution within Vigna species.</title>
        <authorList>
            <person name="Kang Y.J."/>
            <person name="Kim S.K."/>
            <person name="Kim M.Y."/>
            <person name="Lestari P."/>
            <person name="Kim K.H."/>
            <person name="Ha B.K."/>
            <person name="Jun T.H."/>
            <person name="Hwang W.J."/>
            <person name="Lee T."/>
            <person name="Lee J."/>
            <person name="Shim S."/>
            <person name="Yoon M.Y."/>
            <person name="Jang Y.E."/>
            <person name="Han K.S."/>
            <person name="Taeprayoon P."/>
            <person name="Yoon N."/>
            <person name="Somta P."/>
            <person name="Tanya P."/>
            <person name="Kim K.S."/>
            <person name="Gwag J.G."/>
            <person name="Moon J.K."/>
            <person name="Lee Y.H."/>
            <person name="Park B.S."/>
            <person name="Bombarely A."/>
            <person name="Doyle J.J."/>
            <person name="Jackson S.A."/>
            <person name="Schafleitner R."/>
            <person name="Srinives P."/>
            <person name="Varshney R.K."/>
            <person name="Lee S.H."/>
        </authorList>
    </citation>
    <scope>NUCLEOTIDE SEQUENCE [LARGE SCALE GENOMIC DNA]</scope>
    <source>
        <strain evidence="3">cv. VC1973A</strain>
    </source>
</reference>
<dbReference type="GeneID" id="106769195"/>
<keyword evidence="2" id="KW-1133">Transmembrane helix</keyword>
<name>A0A1S3UW86_VIGRR</name>
<evidence type="ECO:0000313" key="4">
    <source>
        <dbReference type="RefSeq" id="XP_014510232.1"/>
    </source>
</evidence>
<feature type="region of interest" description="Disordered" evidence="1">
    <location>
        <begin position="1"/>
        <end position="77"/>
    </location>
</feature>
<dbReference type="OrthoDB" id="903824at2759"/>
<sequence>MHAKTDSEVTSLAASSPTRSPPRRPLYYVQSPSRDSHDGEKTATTSFHSTPVLSPVASPPHSRQSSSTRFSKKDHSHSLKPWKQIDVIEEEGLLQGDDRRNGLSRRCYFLAFVVGFLLLFSLFSLILWGASRPMKPKISVKSIKFDDLRVQAGSDATGVTTDMITMNSTLKFTYRNTGTFFGVHVTATPVELSYSDIVIASGDMKKFYQSRRSQRLVSVAVMGNKIPLYGSGASLSSTTGMPTVPVPLNLKFVLRSRAYVLGKLVKPKYYKTIKCSITLDPKKLTSPVSLKKSCIYD</sequence>
<evidence type="ECO:0000313" key="3">
    <source>
        <dbReference type="Proteomes" id="UP000087766"/>
    </source>
</evidence>